<dbReference type="Proteomes" id="UP000480312">
    <property type="component" value="Unassembled WGS sequence"/>
</dbReference>
<proteinExistence type="predicted"/>
<dbReference type="Gene3D" id="3.30.160.250">
    <property type="match status" value="1"/>
</dbReference>
<dbReference type="AlphaFoldDB" id="A0A7C9P3I1"/>
<protein>
    <submittedName>
        <fullName evidence="2">Type II toxin-antitoxin system HicB family antitoxin</fullName>
    </submittedName>
</protein>
<dbReference type="InterPro" id="IPR035069">
    <property type="entry name" value="TTHA1013/TTHA0281-like"/>
</dbReference>
<gene>
    <name evidence="2" type="ORF">GPL32_05355</name>
</gene>
<feature type="domain" description="HicB-like antitoxin of toxin-antitoxin system" evidence="1">
    <location>
        <begin position="3"/>
        <end position="127"/>
    </location>
</feature>
<comment type="caution">
    <text evidence="2">The sequence shown here is derived from an EMBL/GenBank/DDBJ whole genome shotgun (WGS) entry which is preliminary data.</text>
</comment>
<dbReference type="SUPFAM" id="SSF143100">
    <property type="entry name" value="TTHA1013/TTHA0281-like"/>
    <property type="match status" value="1"/>
</dbReference>
<evidence type="ECO:0000313" key="3">
    <source>
        <dbReference type="Proteomes" id="UP000480312"/>
    </source>
</evidence>
<dbReference type="EMBL" id="JAAEHK010000005">
    <property type="protein sequence ID" value="NDL69936.1"/>
    <property type="molecule type" value="Genomic_DNA"/>
</dbReference>
<dbReference type="RefSeq" id="WP_162217865.1">
    <property type="nucleotide sequence ID" value="NZ_JAAEHK010000005.1"/>
</dbReference>
<evidence type="ECO:0000259" key="1">
    <source>
        <dbReference type="Pfam" id="PF15919"/>
    </source>
</evidence>
<name>A0A7C9P3I1_9GAMM</name>
<evidence type="ECO:0000313" key="2">
    <source>
        <dbReference type="EMBL" id="NDL69936.1"/>
    </source>
</evidence>
<dbReference type="CDD" id="cd22231">
    <property type="entry name" value="RHH_NikR_HicB-like"/>
    <property type="match status" value="1"/>
</dbReference>
<dbReference type="Pfam" id="PF15919">
    <property type="entry name" value="HicB_lk_antitox"/>
    <property type="match status" value="1"/>
</dbReference>
<sequence length="134" mass="14761">MQYPIAIEWGDDQYATGIVIPDIPGAITAGDTTEQAYQLAVEVAHIQLEELANEGKDIPMPRSIAEHRKNPEFEGWGWGIIDIDVTPYLGKTEKVNVTLPGHIIRQIDNYVTAHGIKSRSAFLANAALEKLTHA</sequence>
<dbReference type="InterPro" id="IPR031807">
    <property type="entry name" value="HicB-like"/>
</dbReference>
<reference evidence="2 3" key="1">
    <citation type="submission" date="2020-01" db="EMBL/GenBank/DDBJ databases">
        <title>Whole genome sequencing of Halomonas alkaliphila strain LS44.</title>
        <authorList>
            <person name="Kumar S."/>
            <person name="Paul D."/>
            <person name="Shouche Y."/>
            <person name="Suryavanshi M.V."/>
        </authorList>
    </citation>
    <scope>NUCLEOTIDE SEQUENCE [LARGE SCALE GENOMIC DNA]</scope>
    <source>
        <strain evidence="2 3">LS44</strain>
    </source>
</reference>
<organism evidence="2 3">
    <name type="scientific">Vreelandella alkaliphila</name>
    <dbReference type="NCBI Taxonomy" id="272774"/>
    <lineage>
        <taxon>Bacteria</taxon>
        <taxon>Pseudomonadati</taxon>
        <taxon>Pseudomonadota</taxon>
        <taxon>Gammaproteobacteria</taxon>
        <taxon>Oceanospirillales</taxon>
        <taxon>Halomonadaceae</taxon>
        <taxon>Vreelandella</taxon>
    </lineage>
</organism>
<dbReference type="OrthoDB" id="9807959at2"/>
<accession>A0A7C9P3I1</accession>